<dbReference type="CDD" id="cd01310">
    <property type="entry name" value="TatD_DNAse"/>
    <property type="match status" value="1"/>
</dbReference>
<dbReference type="PIRSF" id="PIRSF005902">
    <property type="entry name" value="DNase_TatD"/>
    <property type="match status" value="1"/>
</dbReference>
<dbReference type="RefSeq" id="WP_134245931.1">
    <property type="nucleotide sequence ID" value="NZ_SNTY01000088.1"/>
</dbReference>
<dbReference type="NCBIfam" id="TIGR00010">
    <property type="entry name" value="YchF/TatD family DNA exonuclease"/>
    <property type="match status" value="1"/>
</dbReference>
<reference evidence="5 6" key="1">
    <citation type="submission" date="2019-03" db="EMBL/GenBank/DDBJ databases">
        <title>Alkanindiges illinoisensis: a potential pathogenic isolated from ascites of a gastric cancer patient with abdominal metastasis.</title>
        <authorList>
            <person name="Hu X."/>
            <person name="Yang B."/>
            <person name="Yan X."/>
            <person name="Lin L."/>
            <person name="Zhao H."/>
            <person name="Zhou F."/>
            <person name="Su B."/>
            <person name="Chen J."/>
            <person name="Rui Y."/>
            <person name="Wang Q."/>
            <person name="Zheng L."/>
        </authorList>
    </citation>
    <scope>NUCLEOTIDE SEQUENCE [LARGE SCALE GENOMIC DNA]</scope>
    <source>
        <strain evidence="5 6">NFYY 23406</strain>
    </source>
</reference>
<dbReference type="Proteomes" id="UP000297834">
    <property type="component" value="Unassembled WGS sequence"/>
</dbReference>
<dbReference type="FunFam" id="3.20.20.140:FF:000005">
    <property type="entry name" value="TatD family hydrolase"/>
    <property type="match status" value="1"/>
</dbReference>
<feature type="binding site" evidence="4">
    <location>
        <position position="205"/>
    </location>
    <ligand>
        <name>a divalent metal cation</name>
        <dbReference type="ChEBI" id="CHEBI:60240"/>
        <label>1</label>
    </ligand>
</feature>
<dbReference type="InterPro" id="IPR032466">
    <property type="entry name" value="Metal_Hydrolase"/>
</dbReference>
<feature type="binding site" evidence="4">
    <location>
        <position position="132"/>
    </location>
    <ligand>
        <name>a divalent metal cation</name>
        <dbReference type="ChEBI" id="CHEBI:60240"/>
        <label>2</label>
    </ligand>
</feature>
<evidence type="ECO:0000313" key="5">
    <source>
        <dbReference type="EMBL" id="TEU23029.1"/>
    </source>
</evidence>
<keyword evidence="2 4" id="KW-0479">Metal-binding</keyword>
<keyword evidence="5" id="KW-0269">Exonuclease</keyword>
<keyword evidence="3" id="KW-0378">Hydrolase</keyword>
<dbReference type="EMBL" id="SNTY01000088">
    <property type="protein sequence ID" value="TEU23029.1"/>
    <property type="molecule type" value="Genomic_DNA"/>
</dbReference>
<dbReference type="GO" id="GO:0005829">
    <property type="term" value="C:cytosol"/>
    <property type="evidence" value="ECO:0007669"/>
    <property type="project" value="TreeGrafter"/>
</dbReference>
<dbReference type="InterPro" id="IPR001130">
    <property type="entry name" value="TatD-like"/>
</dbReference>
<name>A0A4Y7X8S0_9GAMM</name>
<accession>A0A4Y7X8S0</accession>
<proteinExistence type="inferred from homology"/>
<organism evidence="5 6">
    <name type="scientific">Alkanindiges illinoisensis</name>
    <dbReference type="NCBI Taxonomy" id="197183"/>
    <lineage>
        <taxon>Bacteria</taxon>
        <taxon>Pseudomonadati</taxon>
        <taxon>Pseudomonadota</taxon>
        <taxon>Gammaproteobacteria</taxon>
        <taxon>Moraxellales</taxon>
        <taxon>Moraxellaceae</taxon>
        <taxon>Alkanindiges</taxon>
    </lineage>
</organism>
<dbReference type="GO" id="GO:0046872">
    <property type="term" value="F:metal ion binding"/>
    <property type="evidence" value="ECO:0007669"/>
    <property type="project" value="UniProtKB-KW"/>
</dbReference>
<dbReference type="SUPFAM" id="SSF51556">
    <property type="entry name" value="Metallo-dependent hydrolases"/>
    <property type="match status" value="1"/>
</dbReference>
<dbReference type="PANTHER" id="PTHR46124:SF2">
    <property type="entry name" value="D-AMINOACYL-TRNA DEACYLASE"/>
    <property type="match status" value="1"/>
</dbReference>
<evidence type="ECO:0000256" key="3">
    <source>
        <dbReference type="ARBA" id="ARBA00022801"/>
    </source>
</evidence>
<evidence type="ECO:0000256" key="4">
    <source>
        <dbReference type="PIRSR" id="PIRSR005902-1"/>
    </source>
</evidence>
<dbReference type="Gene3D" id="3.20.20.140">
    <property type="entry name" value="Metal-dependent hydrolases"/>
    <property type="match status" value="1"/>
</dbReference>
<dbReference type="InterPro" id="IPR018228">
    <property type="entry name" value="DNase_TatD-rel_CS"/>
</dbReference>
<dbReference type="GO" id="GO:0004527">
    <property type="term" value="F:exonuclease activity"/>
    <property type="evidence" value="ECO:0007669"/>
    <property type="project" value="UniProtKB-KW"/>
</dbReference>
<sequence>MYIDSHCHLNRLDLSRYDGDLNRALQAAREAGVSRFLAVAVDLDDCPVLQAIASEHADVGYSVGVHPCEDPDMMARASVEQLCKLAQDPKVWAIGETGLDFYHSTDHIPAQKDCFARHIEAGKQLGKPVIVHTRNAKHDTIDVMRAEQASHGILHCFTEDWETAKAALDLGYYISFSGIISFKNAQSLREVARQVPMDRVLIETDSPYLAPMPYRSKPNEPLYLPFVAQALADVHGISQQELGRITSHNFEQLLARHSTTIKQQKI</sequence>
<dbReference type="GO" id="GO:0004536">
    <property type="term" value="F:DNA nuclease activity"/>
    <property type="evidence" value="ECO:0007669"/>
    <property type="project" value="InterPro"/>
</dbReference>
<gene>
    <name evidence="5" type="ORF">E2B99_14105</name>
</gene>
<dbReference type="AlphaFoldDB" id="A0A4Y7X8S0"/>
<evidence type="ECO:0000256" key="1">
    <source>
        <dbReference type="ARBA" id="ARBA00009275"/>
    </source>
</evidence>
<keyword evidence="5" id="KW-0540">Nuclease</keyword>
<feature type="binding site" evidence="4">
    <location>
        <position position="8"/>
    </location>
    <ligand>
        <name>a divalent metal cation</name>
        <dbReference type="ChEBI" id="CHEBI:60240"/>
        <label>1</label>
    </ligand>
</feature>
<dbReference type="OrthoDB" id="9810005at2"/>
<protein>
    <submittedName>
        <fullName evidence="5">YchF/TatD family DNA exonuclease</fullName>
    </submittedName>
</protein>
<dbReference type="PANTHER" id="PTHR46124">
    <property type="entry name" value="D-AMINOACYL-TRNA DEACYLASE"/>
    <property type="match status" value="1"/>
</dbReference>
<dbReference type="InterPro" id="IPR015991">
    <property type="entry name" value="TatD/YcfH-like"/>
</dbReference>
<comment type="similarity">
    <text evidence="1">Belongs to the metallo-dependent hydrolases superfamily. TatD-type hydrolase family.</text>
</comment>
<dbReference type="STRING" id="1120977.GCA_000619845_00886"/>
<dbReference type="Pfam" id="PF01026">
    <property type="entry name" value="TatD_DNase"/>
    <property type="match status" value="1"/>
</dbReference>
<evidence type="ECO:0000256" key="2">
    <source>
        <dbReference type="ARBA" id="ARBA00022723"/>
    </source>
</evidence>
<feature type="binding site" evidence="4">
    <location>
        <position position="155"/>
    </location>
    <ligand>
        <name>a divalent metal cation</name>
        <dbReference type="ChEBI" id="CHEBI:60240"/>
        <label>2</label>
    </ligand>
</feature>
<feature type="binding site" evidence="4">
    <location>
        <position position="6"/>
    </location>
    <ligand>
        <name>a divalent metal cation</name>
        <dbReference type="ChEBI" id="CHEBI:60240"/>
        <label>1</label>
    </ligand>
</feature>
<dbReference type="PROSITE" id="PS01137">
    <property type="entry name" value="TATD_1"/>
    <property type="match status" value="1"/>
</dbReference>
<evidence type="ECO:0000313" key="6">
    <source>
        <dbReference type="Proteomes" id="UP000297834"/>
    </source>
</evidence>
<keyword evidence="6" id="KW-1185">Reference proteome</keyword>
<comment type="caution">
    <text evidence="5">The sequence shown here is derived from an EMBL/GenBank/DDBJ whole genome shotgun (WGS) entry which is preliminary data.</text>
</comment>
<feature type="binding site" evidence="4">
    <location>
        <position position="96"/>
    </location>
    <ligand>
        <name>a divalent metal cation</name>
        <dbReference type="ChEBI" id="CHEBI:60240"/>
        <label>1</label>
    </ligand>
</feature>